<keyword evidence="5 8" id="KW-1133">Transmembrane helix</keyword>
<protein>
    <submittedName>
        <fullName evidence="9">Aquaporin NIP-3</fullName>
    </submittedName>
</protein>
<dbReference type="GO" id="GO:0015267">
    <property type="term" value="F:channel activity"/>
    <property type="evidence" value="ECO:0007669"/>
    <property type="project" value="InterPro"/>
</dbReference>
<dbReference type="InterPro" id="IPR023271">
    <property type="entry name" value="Aquaporin-like"/>
</dbReference>
<feature type="transmembrane region" description="Helical" evidence="8">
    <location>
        <begin position="93"/>
        <end position="115"/>
    </location>
</feature>
<feature type="transmembrane region" description="Helical" evidence="8">
    <location>
        <begin position="121"/>
        <end position="137"/>
    </location>
</feature>
<dbReference type="Pfam" id="PF00230">
    <property type="entry name" value="MIP"/>
    <property type="match status" value="1"/>
</dbReference>
<evidence type="ECO:0000256" key="4">
    <source>
        <dbReference type="ARBA" id="ARBA00022737"/>
    </source>
</evidence>
<dbReference type="SUPFAM" id="SSF81338">
    <property type="entry name" value="Aquaporin-like"/>
    <property type="match status" value="1"/>
</dbReference>
<evidence type="ECO:0000313" key="9">
    <source>
        <dbReference type="EMBL" id="ACF22778.1"/>
    </source>
</evidence>
<name>C3SAE4_BRADI</name>
<keyword evidence="6 8" id="KW-0472">Membrane</keyword>
<dbReference type="GeneID" id="100835545"/>
<evidence type="ECO:0000256" key="7">
    <source>
        <dbReference type="RuleBase" id="RU000477"/>
    </source>
</evidence>
<evidence type="ECO:0000256" key="1">
    <source>
        <dbReference type="ARBA" id="ARBA00004141"/>
    </source>
</evidence>
<dbReference type="ExpressionAtlas" id="C3SAE4">
    <property type="expression patterns" value="baseline"/>
</dbReference>
<dbReference type="PROSITE" id="PS00221">
    <property type="entry name" value="MIP"/>
    <property type="match status" value="1"/>
</dbReference>
<dbReference type="PRINTS" id="PR00783">
    <property type="entry name" value="MINTRINSICP"/>
</dbReference>
<keyword evidence="2 7" id="KW-0813">Transport</keyword>
<feature type="transmembrane region" description="Helical" evidence="8">
    <location>
        <begin position="183"/>
        <end position="202"/>
    </location>
</feature>
<evidence type="ECO:0000256" key="6">
    <source>
        <dbReference type="ARBA" id="ARBA00023136"/>
    </source>
</evidence>
<dbReference type="EMBL" id="EU730902">
    <property type="protein sequence ID" value="ACF22778.1"/>
    <property type="molecule type" value="Genomic_DNA"/>
</dbReference>
<dbReference type="InterPro" id="IPR034294">
    <property type="entry name" value="Aquaporin_transptr"/>
</dbReference>
<dbReference type="Gene3D" id="1.20.1080.10">
    <property type="entry name" value="Glycerol uptake facilitator protein"/>
    <property type="match status" value="1"/>
</dbReference>
<dbReference type="InterPro" id="IPR000425">
    <property type="entry name" value="MIP"/>
</dbReference>
<keyword evidence="4" id="KW-0677">Repeat</keyword>
<accession>C3SAE4</accession>
<proteinExistence type="inferred from homology"/>
<keyword evidence="3 7" id="KW-0812">Transmembrane</keyword>
<dbReference type="KEGG" id="bdi:100835545"/>
<evidence type="ECO:0000256" key="8">
    <source>
        <dbReference type="SAM" id="Phobius"/>
    </source>
</evidence>
<comment type="subcellular location">
    <subcellularLocation>
        <location evidence="1">Membrane</location>
        <topology evidence="1">Multi-pass membrane protein</topology>
    </subcellularLocation>
</comment>
<feature type="transmembrane region" description="Helical" evidence="8">
    <location>
        <begin position="66"/>
        <end position="86"/>
    </location>
</feature>
<dbReference type="PANTHER" id="PTHR45724:SF39">
    <property type="match status" value="1"/>
</dbReference>
<dbReference type="OrthoDB" id="3222at2759"/>
<dbReference type="InterPro" id="IPR022357">
    <property type="entry name" value="MIP_CS"/>
</dbReference>
<evidence type="ECO:0000256" key="2">
    <source>
        <dbReference type="ARBA" id="ARBA00022448"/>
    </source>
</evidence>
<evidence type="ECO:0000256" key="5">
    <source>
        <dbReference type="ARBA" id="ARBA00022989"/>
    </source>
</evidence>
<organism evidence="9">
    <name type="scientific">Brachypodium distachyon</name>
    <name type="common">Purple false brome</name>
    <name type="synonym">Trachynia distachya</name>
    <dbReference type="NCBI Taxonomy" id="15368"/>
    <lineage>
        <taxon>Eukaryota</taxon>
        <taxon>Viridiplantae</taxon>
        <taxon>Streptophyta</taxon>
        <taxon>Embryophyta</taxon>
        <taxon>Tracheophyta</taxon>
        <taxon>Spermatophyta</taxon>
        <taxon>Magnoliopsida</taxon>
        <taxon>Liliopsida</taxon>
        <taxon>Poales</taxon>
        <taxon>Poaceae</taxon>
        <taxon>BOP clade</taxon>
        <taxon>Pooideae</taxon>
        <taxon>Stipodae</taxon>
        <taxon>Brachypodieae</taxon>
        <taxon>Brachypodium</taxon>
    </lineage>
</organism>
<feature type="transmembrane region" description="Helical" evidence="8">
    <location>
        <begin position="253"/>
        <end position="274"/>
    </location>
</feature>
<dbReference type="GO" id="GO:0016020">
    <property type="term" value="C:membrane"/>
    <property type="evidence" value="ECO:0007669"/>
    <property type="project" value="UniProtKB-SubCell"/>
</dbReference>
<reference evidence="9" key="1">
    <citation type="journal article" date="2009" name="Plant Mol. Biol.">
        <title>Structural characterization of Brachypodium genome and its syntenic relationship with rice and wheat.</title>
        <authorList>
            <person name="Huo N."/>
            <person name="Vogel J.P."/>
            <person name="Lazo G.R."/>
            <person name="You F.M."/>
            <person name="Ma Y."/>
            <person name="McMahon S."/>
            <person name="Dvorak J."/>
            <person name="Anderson O.D."/>
            <person name="Luo M.C."/>
            <person name="Gu Y.Q."/>
        </authorList>
    </citation>
    <scope>NUCLEOTIDE SEQUENCE</scope>
</reference>
<dbReference type="AlphaFoldDB" id="C3SAE4"/>
<dbReference type="RefSeq" id="XP_003571490.3">
    <property type="nucleotide sequence ID" value="XM_003571442.4"/>
</dbReference>
<feature type="transmembrane region" description="Helical" evidence="8">
    <location>
        <begin position="211"/>
        <end position="233"/>
    </location>
</feature>
<evidence type="ECO:0000256" key="3">
    <source>
        <dbReference type="ARBA" id="ARBA00022692"/>
    </source>
</evidence>
<comment type="similarity">
    <text evidence="7">Belongs to the MIP/aquaporin (TC 1.A.8) family.</text>
</comment>
<sequence>MDVSVNIPVASSMESMSNDDMLAIAVPRNSPSFKIMPLRDDTMACSSPDHSILGTKRVAVLLVKKVMAEFLGTFMLIFILLSAVVTNAVHGGVLGLLGVAATAGLAIVVIVSALFHVSGAHLNPAVSIAMAVFGYLPRAHLAPYMAAQLLGSVTASLAAKGIYHSTNLGAIATTVPTLGNMEAFFIEFITTFILLFVIIAVATDPKAVKELVAVAAGAAVMMNALVSAESTGGSMNPARTLGPAIATGTYTKVWIYMLAPPLGAISGTGAYIALKH</sequence>
<dbReference type="PANTHER" id="PTHR45724">
    <property type="entry name" value="AQUAPORIN NIP2-1"/>
    <property type="match status" value="1"/>
</dbReference>